<keyword evidence="2 5" id="KW-0812">Transmembrane</keyword>
<feature type="transmembrane region" description="Helical" evidence="5">
    <location>
        <begin position="442"/>
        <end position="461"/>
    </location>
</feature>
<dbReference type="GO" id="GO:0016020">
    <property type="term" value="C:membrane"/>
    <property type="evidence" value="ECO:0007669"/>
    <property type="project" value="UniProtKB-SubCell"/>
</dbReference>
<feature type="transmembrane region" description="Helical" evidence="5">
    <location>
        <begin position="89"/>
        <end position="110"/>
    </location>
</feature>
<dbReference type="AlphaFoldDB" id="A0A9W7G1V6"/>
<keyword evidence="4 5" id="KW-0472">Membrane</keyword>
<dbReference type="Proteomes" id="UP001165065">
    <property type="component" value="Unassembled WGS sequence"/>
</dbReference>
<keyword evidence="9" id="KW-1185">Reference proteome</keyword>
<dbReference type="GO" id="GO:0015179">
    <property type="term" value="F:L-amino acid transmembrane transporter activity"/>
    <property type="evidence" value="ECO:0007669"/>
    <property type="project" value="TreeGrafter"/>
</dbReference>
<feature type="transmembrane region" description="Helical" evidence="5">
    <location>
        <begin position="199"/>
        <end position="221"/>
    </location>
</feature>
<feature type="signal peptide" evidence="6">
    <location>
        <begin position="1"/>
        <end position="18"/>
    </location>
</feature>
<feature type="transmembrane region" description="Helical" evidence="5">
    <location>
        <begin position="399"/>
        <end position="421"/>
    </location>
</feature>
<proteinExistence type="predicted"/>
<evidence type="ECO:0000256" key="3">
    <source>
        <dbReference type="ARBA" id="ARBA00022989"/>
    </source>
</evidence>
<evidence type="ECO:0000313" key="8">
    <source>
        <dbReference type="EMBL" id="GMI32447.1"/>
    </source>
</evidence>
<keyword evidence="3 5" id="KW-1133">Transmembrane helix</keyword>
<dbReference type="PANTHER" id="PTHR22950">
    <property type="entry name" value="AMINO ACID TRANSPORTER"/>
    <property type="match status" value="1"/>
</dbReference>
<feature type="transmembrane region" description="Helical" evidence="5">
    <location>
        <begin position="376"/>
        <end position="393"/>
    </location>
</feature>
<comment type="subcellular location">
    <subcellularLocation>
        <location evidence="1">Membrane</location>
        <topology evidence="1">Multi-pass membrane protein</topology>
    </subcellularLocation>
</comment>
<dbReference type="InterPro" id="IPR013057">
    <property type="entry name" value="AA_transpt_TM"/>
</dbReference>
<evidence type="ECO:0000259" key="7">
    <source>
        <dbReference type="Pfam" id="PF01490"/>
    </source>
</evidence>
<evidence type="ECO:0000256" key="5">
    <source>
        <dbReference type="SAM" id="Phobius"/>
    </source>
</evidence>
<feature type="transmembrane region" description="Helical" evidence="5">
    <location>
        <begin position="136"/>
        <end position="156"/>
    </location>
</feature>
<feature type="chain" id="PRO_5040758563" description="Amino acid transporter transmembrane domain-containing protein" evidence="6">
    <location>
        <begin position="19"/>
        <end position="465"/>
    </location>
</feature>
<feature type="transmembrane region" description="Helical" evidence="5">
    <location>
        <begin position="331"/>
        <end position="355"/>
    </location>
</feature>
<sequence>MVRASLLLLLAASATVAAKNSPSSYLPSPPSTSFKAKVSSLEEVRGGGGQSDFGPATAEVAPSVFNLVNNVAGAGLLTLSAAMAKGTGWVPAMVICGVLGAISSHSFKLIGESCRLTGEMDFKGLWTKTIGGSTTYIVDAIIALMCSAASIIYSGVVGDVSTELLSSFGIASSRSKNILLITATILFPLSLLRNLSALAFTSVLGFASIVYTVLFITFRAWDGSYGIGPGEVGKFIADDVIVKPSFERSSLWGFDFTTLIMCSNLGLAFIAHYNAPVYYREMRDKKDFKKMVTIAFSILTLLYASTMAFGMKTFGDVCQGNIILNYHPKDVLSTLGRVATFFSILFGFPLTFCGIREGMQGIAARFNWTSVLENRTALIVALLSFVTYVSITVTDISFIVGITGAAMGSMIVYILPATIYAKSVALAHGKNSPEYKSARWNYALVPFGLCLGLFGVGMTIAESRR</sequence>
<evidence type="ECO:0000256" key="1">
    <source>
        <dbReference type="ARBA" id="ARBA00004141"/>
    </source>
</evidence>
<reference evidence="9" key="1">
    <citation type="journal article" date="2023" name="Commun. Biol.">
        <title>Genome analysis of Parmales, the sister group of diatoms, reveals the evolutionary specialization of diatoms from phago-mixotrophs to photoautotrophs.</title>
        <authorList>
            <person name="Ban H."/>
            <person name="Sato S."/>
            <person name="Yoshikawa S."/>
            <person name="Yamada K."/>
            <person name="Nakamura Y."/>
            <person name="Ichinomiya M."/>
            <person name="Sato N."/>
            <person name="Blanc-Mathieu R."/>
            <person name="Endo H."/>
            <person name="Kuwata A."/>
            <person name="Ogata H."/>
        </authorList>
    </citation>
    <scope>NUCLEOTIDE SEQUENCE [LARGE SCALE GENOMIC DNA]</scope>
</reference>
<accession>A0A9W7G1V6</accession>
<comment type="caution">
    <text evidence="8">The sequence shown here is derived from an EMBL/GenBank/DDBJ whole genome shotgun (WGS) entry which is preliminary data.</text>
</comment>
<feature type="transmembrane region" description="Helical" evidence="5">
    <location>
        <begin position="292"/>
        <end position="311"/>
    </location>
</feature>
<protein>
    <recommendedName>
        <fullName evidence="7">Amino acid transporter transmembrane domain-containing protein</fullName>
    </recommendedName>
</protein>
<dbReference type="EMBL" id="BRYA01000018">
    <property type="protein sequence ID" value="GMI32447.1"/>
    <property type="molecule type" value="Genomic_DNA"/>
</dbReference>
<evidence type="ECO:0000256" key="6">
    <source>
        <dbReference type="SAM" id="SignalP"/>
    </source>
</evidence>
<gene>
    <name evidence="8" type="ORF">TrCOL_g8033</name>
</gene>
<dbReference type="OrthoDB" id="28208at2759"/>
<evidence type="ECO:0000256" key="4">
    <source>
        <dbReference type="ARBA" id="ARBA00023136"/>
    </source>
</evidence>
<feature type="transmembrane region" description="Helical" evidence="5">
    <location>
        <begin position="176"/>
        <end position="192"/>
    </location>
</feature>
<name>A0A9W7G1V6_9STRA</name>
<feature type="domain" description="Amino acid transporter transmembrane" evidence="7">
    <location>
        <begin position="60"/>
        <end position="460"/>
    </location>
</feature>
<dbReference type="Pfam" id="PF01490">
    <property type="entry name" value="Aa_trans"/>
    <property type="match status" value="1"/>
</dbReference>
<feature type="transmembrane region" description="Helical" evidence="5">
    <location>
        <begin position="251"/>
        <end position="271"/>
    </location>
</feature>
<keyword evidence="6" id="KW-0732">Signal</keyword>
<evidence type="ECO:0000256" key="2">
    <source>
        <dbReference type="ARBA" id="ARBA00022692"/>
    </source>
</evidence>
<dbReference type="PANTHER" id="PTHR22950:SF652">
    <property type="entry name" value="TRANSMEMBRANE AMINO ACID TRANSPORTER FAMILY PROTEIN"/>
    <property type="match status" value="1"/>
</dbReference>
<organism evidence="8 9">
    <name type="scientific">Triparma columacea</name>
    <dbReference type="NCBI Taxonomy" id="722753"/>
    <lineage>
        <taxon>Eukaryota</taxon>
        <taxon>Sar</taxon>
        <taxon>Stramenopiles</taxon>
        <taxon>Ochrophyta</taxon>
        <taxon>Bolidophyceae</taxon>
        <taxon>Parmales</taxon>
        <taxon>Triparmaceae</taxon>
        <taxon>Triparma</taxon>
    </lineage>
</organism>
<evidence type="ECO:0000313" key="9">
    <source>
        <dbReference type="Proteomes" id="UP001165065"/>
    </source>
</evidence>